<accession>A0A432ZIN4</accession>
<protein>
    <submittedName>
        <fullName evidence="2">Uncharacterized protein</fullName>
    </submittedName>
</protein>
<name>A0A432ZIN4_9GAMM</name>
<sequence length="366" mass="41777">MNKVALTRILTTAIALTLSTLSVTTAHAQVPDREYWRWFEVEVVLFKHTSEQTIREQFPLQVSAIPITLGNDLLTPYHNRSYPALRGGLDSCEPLAEQSELNLRIDCQFEHEDVWIPIPGNPLTPPTRTQELAKTDVIIDGRGGDINSARQAFLMPESVHELTETRQQLVNKGLVKPLLHVAWRQPVFSERDNKTIRLFAGEQFTNEFNYDGLTKQSLGGTSVERRLQQGSLVEQVETLLQKVDAEQVIFTNADSQAPKPLDDTSQLPELIWELDGLLHIFLIGNYLHIDSDFNLRETTAIESAMSDLKQQAQHALSGKSSEQPFLRAYPFKQRRRVISHETHYFDHPKMGMVIQIRRTDLSARRY</sequence>
<keyword evidence="3" id="KW-1185">Reference proteome</keyword>
<dbReference type="EMBL" id="PIQF01000001">
    <property type="protein sequence ID" value="RUO77808.1"/>
    <property type="molecule type" value="Genomic_DNA"/>
</dbReference>
<feature type="chain" id="PRO_5019254732" evidence="1">
    <location>
        <begin position="29"/>
        <end position="366"/>
    </location>
</feature>
<gene>
    <name evidence="2" type="ORF">CWI81_04830</name>
</gene>
<dbReference type="InterPro" id="IPR021241">
    <property type="entry name" value="CsiV"/>
</dbReference>
<feature type="signal peptide" evidence="1">
    <location>
        <begin position="1"/>
        <end position="28"/>
    </location>
</feature>
<comment type="caution">
    <text evidence="2">The sequence shown here is derived from an EMBL/GenBank/DDBJ whole genome shotgun (WGS) entry which is preliminary data.</text>
</comment>
<dbReference type="AlphaFoldDB" id="A0A432ZIN4"/>
<evidence type="ECO:0000313" key="2">
    <source>
        <dbReference type="EMBL" id="RUO77808.1"/>
    </source>
</evidence>
<dbReference type="Proteomes" id="UP000287908">
    <property type="component" value="Unassembled WGS sequence"/>
</dbReference>
<organism evidence="2 3">
    <name type="scientific">Idiomarina seosinensis</name>
    <dbReference type="NCBI Taxonomy" id="281739"/>
    <lineage>
        <taxon>Bacteria</taxon>
        <taxon>Pseudomonadati</taxon>
        <taxon>Pseudomonadota</taxon>
        <taxon>Gammaproteobacteria</taxon>
        <taxon>Alteromonadales</taxon>
        <taxon>Idiomarinaceae</taxon>
        <taxon>Idiomarina</taxon>
    </lineage>
</organism>
<evidence type="ECO:0000256" key="1">
    <source>
        <dbReference type="SAM" id="SignalP"/>
    </source>
</evidence>
<reference evidence="2 3" key="1">
    <citation type="journal article" date="2011" name="Front. Microbiol.">
        <title>Genomic signatures of strain selection and enhancement in Bacillus atrophaeus var. globigii, a historical biowarfare simulant.</title>
        <authorList>
            <person name="Gibbons H.S."/>
            <person name="Broomall S.M."/>
            <person name="McNew L.A."/>
            <person name="Daligault H."/>
            <person name="Chapman C."/>
            <person name="Bruce D."/>
            <person name="Karavis M."/>
            <person name="Krepps M."/>
            <person name="McGregor P.A."/>
            <person name="Hong C."/>
            <person name="Park K.H."/>
            <person name="Akmal A."/>
            <person name="Feldman A."/>
            <person name="Lin J.S."/>
            <person name="Chang W.E."/>
            <person name="Higgs B.W."/>
            <person name="Demirev P."/>
            <person name="Lindquist J."/>
            <person name="Liem A."/>
            <person name="Fochler E."/>
            <person name="Read T.D."/>
            <person name="Tapia R."/>
            <person name="Johnson S."/>
            <person name="Bishop-Lilly K.A."/>
            <person name="Detter C."/>
            <person name="Han C."/>
            <person name="Sozhamannan S."/>
            <person name="Rosenzweig C.N."/>
            <person name="Skowronski E.W."/>
        </authorList>
    </citation>
    <scope>NUCLEOTIDE SEQUENCE [LARGE SCALE GENOMIC DNA]</scope>
    <source>
        <strain evidence="2 3">CL-SP19</strain>
    </source>
</reference>
<keyword evidence="1" id="KW-0732">Signal</keyword>
<dbReference type="Pfam" id="PF10972">
    <property type="entry name" value="CsiV"/>
    <property type="match status" value="1"/>
</dbReference>
<proteinExistence type="predicted"/>
<evidence type="ECO:0000313" key="3">
    <source>
        <dbReference type="Proteomes" id="UP000287908"/>
    </source>
</evidence>